<comment type="caution">
    <text evidence="1">The sequence shown here is derived from an EMBL/GenBank/DDBJ whole genome shotgun (WGS) entry which is preliminary data.</text>
</comment>
<dbReference type="Proteomes" id="UP000261284">
    <property type="component" value="Unassembled WGS sequence"/>
</dbReference>
<protein>
    <submittedName>
        <fullName evidence="1">YkgJ family cysteine cluster protein</fullName>
    </submittedName>
</protein>
<dbReference type="EMBL" id="QTJU01000002">
    <property type="protein sequence ID" value="RFM28609.1"/>
    <property type="molecule type" value="Genomic_DNA"/>
</dbReference>
<reference evidence="1 2" key="1">
    <citation type="submission" date="2018-08" db="EMBL/GenBank/DDBJ databases">
        <title>Chitinophagaceae sp. K23C18032701, a novel bacterium isolated from forest soil.</title>
        <authorList>
            <person name="Wang C."/>
        </authorList>
    </citation>
    <scope>NUCLEOTIDE SEQUENCE [LARGE SCALE GENOMIC DNA]</scope>
    <source>
        <strain evidence="1 2">K23C18032701</strain>
    </source>
</reference>
<gene>
    <name evidence="1" type="ORF">DXN05_07375</name>
</gene>
<dbReference type="PANTHER" id="PTHR35866">
    <property type="entry name" value="PUTATIVE-RELATED"/>
    <property type="match status" value="1"/>
</dbReference>
<dbReference type="Pfam" id="PF03692">
    <property type="entry name" value="CxxCxxCC"/>
    <property type="match status" value="1"/>
</dbReference>
<name>A0A3E1NKZ4_9BACT</name>
<evidence type="ECO:0000313" key="2">
    <source>
        <dbReference type="Proteomes" id="UP000261284"/>
    </source>
</evidence>
<dbReference type="InterPro" id="IPR005358">
    <property type="entry name" value="Puta_zinc/iron-chelating_dom"/>
</dbReference>
<organism evidence="1 2">
    <name type="scientific">Deminuibacter soli</name>
    <dbReference type="NCBI Taxonomy" id="2291815"/>
    <lineage>
        <taxon>Bacteria</taxon>
        <taxon>Pseudomonadati</taxon>
        <taxon>Bacteroidota</taxon>
        <taxon>Chitinophagia</taxon>
        <taxon>Chitinophagales</taxon>
        <taxon>Chitinophagaceae</taxon>
        <taxon>Deminuibacter</taxon>
    </lineage>
</organism>
<accession>A0A3E1NKZ4</accession>
<keyword evidence="2" id="KW-1185">Reference proteome</keyword>
<proteinExistence type="predicted"/>
<dbReference type="AlphaFoldDB" id="A0A3E1NKZ4"/>
<sequence>MGDIAGIYCITVLQSLLPMEAINLRSFKQKVRYHKKTMRRFLGKVEKAPPRRLDQLAEELDKQVWPETDCLSCANCCKTMTPTFTPKDIRRIAAHLDMTQDAFKEKWLYFDKKDGDWMNRKQPCQFLNLEDNKCSIYEVRPEDCAGFPHLTKKKVKEYIHVHQQNIEYCPATYKWVEKMQDALAAKS</sequence>
<evidence type="ECO:0000313" key="1">
    <source>
        <dbReference type="EMBL" id="RFM28609.1"/>
    </source>
</evidence>
<dbReference type="PANTHER" id="PTHR35866:SF1">
    <property type="entry name" value="YKGJ FAMILY CYSTEINE CLUSTER PROTEIN"/>
    <property type="match status" value="1"/>
</dbReference>